<evidence type="ECO:0000313" key="1">
    <source>
        <dbReference type="EMBL" id="CAG5072927.1"/>
    </source>
</evidence>
<proteinExistence type="predicted"/>
<gene>
    <name evidence="1" type="ORF">DYBT9623_04464</name>
</gene>
<comment type="caution">
    <text evidence="1">The sequence shown here is derived from an EMBL/GenBank/DDBJ whole genome shotgun (WGS) entry which is preliminary data.</text>
</comment>
<dbReference type="Proteomes" id="UP000679725">
    <property type="component" value="Unassembled WGS sequence"/>
</dbReference>
<organism evidence="1 2">
    <name type="scientific">Dyadobacter linearis</name>
    <dbReference type="NCBI Taxonomy" id="2823330"/>
    <lineage>
        <taxon>Bacteria</taxon>
        <taxon>Pseudomonadati</taxon>
        <taxon>Bacteroidota</taxon>
        <taxon>Cytophagia</taxon>
        <taxon>Cytophagales</taxon>
        <taxon>Spirosomataceae</taxon>
        <taxon>Dyadobacter</taxon>
    </lineage>
</organism>
<name>A0ABM8UVT4_9BACT</name>
<sequence length="55" mass="6305">MDNVKIEIKINDKHIVVFDNGVLTVDINNIQQDITPLHRLVEYLSEISKSSTLLQ</sequence>
<dbReference type="EMBL" id="CAJRAU010000007">
    <property type="protein sequence ID" value="CAG5072927.1"/>
    <property type="molecule type" value="Genomic_DNA"/>
</dbReference>
<evidence type="ECO:0000313" key="2">
    <source>
        <dbReference type="Proteomes" id="UP000679725"/>
    </source>
</evidence>
<keyword evidence="2" id="KW-1185">Reference proteome</keyword>
<accession>A0ABM8UVT4</accession>
<reference evidence="1 2" key="1">
    <citation type="submission" date="2021-04" db="EMBL/GenBank/DDBJ databases">
        <authorList>
            <person name="Rodrigo-Torres L."/>
            <person name="Arahal R. D."/>
            <person name="Lucena T."/>
        </authorList>
    </citation>
    <scope>NUCLEOTIDE SEQUENCE [LARGE SCALE GENOMIC DNA]</scope>
    <source>
        <strain evidence="1 2">CECT 9623</strain>
    </source>
</reference>
<protein>
    <submittedName>
        <fullName evidence="1">Uncharacterized protein</fullName>
    </submittedName>
</protein>